<reference evidence="2 3" key="1">
    <citation type="submission" date="2019-07" db="EMBL/GenBank/DDBJ databases">
        <title>R&amp;d 2014.</title>
        <authorList>
            <person name="Klenk H.-P."/>
        </authorList>
    </citation>
    <scope>NUCLEOTIDE SEQUENCE [LARGE SCALE GENOMIC DNA]</scope>
    <source>
        <strain evidence="2 3">DSM 43194</strain>
    </source>
</reference>
<gene>
    <name evidence="2" type="ORF">JD82_04126</name>
</gene>
<dbReference type="EMBL" id="VLJV01000001">
    <property type="protein sequence ID" value="TWH22249.1"/>
    <property type="molecule type" value="Genomic_DNA"/>
</dbReference>
<protein>
    <recommendedName>
        <fullName evidence="1">ESAT-6-like protein</fullName>
    </recommendedName>
</protein>
<dbReference type="NCBIfam" id="TIGR03930">
    <property type="entry name" value="WXG100_ESAT6"/>
    <property type="match status" value="1"/>
</dbReference>
<name>A0A660CKR2_9PSEU</name>
<dbReference type="OrthoDB" id="3387628at2"/>
<organism evidence="2 3">
    <name type="scientific">Prauserella rugosa</name>
    <dbReference type="NCBI Taxonomy" id="43354"/>
    <lineage>
        <taxon>Bacteria</taxon>
        <taxon>Bacillati</taxon>
        <taxon>Actinomycetota</taxon>
        <taxon>Actinomycetes</taxon>
        <taxon>Pseudonocardiales</taxon>
        <taxon>Pseudonocardiaceae</taxon>
        <taxon>Prauserella</taxon>
    </lineage>
</organism>
<dbReference type="RefSeq" id="WP_030532853.1">
    <property type="nucleotide sequence ID" value="NZ_JOIJ01000010.1"/>
</dbReference>
<dbReference type="InterPro" id="IPR010310">
    <property type="entry name" value="T7SS_ESAT-6-like"/>
</dbReference>
<comment type="similarity">
    <text evidence="1">Belongs to the WXG100 family.</text>
</comment>
<dbReference type="SUPFAM" id="SSF140453">
    <property type="entry name" value="EsxAB dimer-like"/>
    <property type="match status" value="1"/>
</dbReference>
<keyword evidence="3" id="KW-1185">Reference proteome</keyword>
<evidence type="ECO:0000256" key="1">
    <source>
        <dbReference type="RuleBase" id="RU362001"/>
    </source>
</evidence>
<sequence>MSGIKVDYATIHTAAEDCKATGGELENLFEQLKSQLAPLVESWEGDAMQAWNEVQNNWNQSLEELKQVLAQIATALPQIADGYQGTEKGIQGMFG</sequence>
<evidence type="ECO:0000313" key="3">
    <source>
        <dbReference type="Proteomes" id="UP000317303"/>
    </source>
</evidence>
<dbReference type="InterPro" id="IPR036689">
    <property type="entry name" value="ESAT-6-like_sf"/>
</dbReference>
<proteinExistence type="inferred from homology"/>
<dbReference type="Gene3D" id="1.10.287.1060">
    <property type="entry name" value="ESAT-6-like"/>
    <property type="match status" value="1"/>
</dbReference>
<evidence type="ECO:0000313" key="2">
    <source>
        <dbReference type="EMBL" id="TWH22249.1"/>
    </source>
</evidence>
<dbReference type="Pfam" id="PF06013">
    <property type="entry name" value="WXG100"/>
    <property type="match status" value="1"/>
</dbReference>
<dbReference type="AlphaFoldDB" id="A0A660CKR2"/>
<dbReference type="Proteomes" id="UP000317303">
    <property type="component" value="Unassembled WGS sequence"/>
</dbReference>
<accession>A0A660CKR2</accession>
<comment type="caution">
    <text evidence="2">The sequence shown here is derived from an EMBL/GenBank/DDBJ whole genome shotgun (WGS) entry which is preliminary data.</text>
</comment>